<proteinExistence type="predicted"/>
<protein>
    <submittedName>
        <fullName evidence="1">Uncharacterized protein</fullName>
    </submittedName>
</protein>
<keyword evidence="2" id="KW-1185">Reference proteome</keyword>
<comment type="caution">
    <text evidence="1">The sequence shown here is derived from an EMBL/GenBank/DDBJ whole genome shotgun (WGS) entry which is preliminary data.</text>
</comment>
<evidence type="ECO:0000313" key="1">
    <source>
        <dbReference type="EMBL" id="KAH6947492.1"/>
    </source>
</evidence>
<sequence length="135" mass="15995">MGSQLDRLQPTGLQNHSTSAVLRSTPFSDGYSGFRYASYSPHLRRSMPNVNWHLSTDPPKKILHLRADVAIVLQLYPYHLLMTSNYRLPVDVDRCHLERHLSNEEFQALFHMSRLEFYRLPEWKRNDLKRRAKLF</sequence>
<reference evidence="1" key="1">
    <citation type="submission" date="2020-05" db="EMBL/GenBank/DDBJ databases">
        <title>Large-scale comparative analyses of tick genomes elucidate their genetic diversity and vector capacities.</title>
        <authorList>
            <person name="Jia N."/>
            <person name="Wang J."/>
            <person name="Shi W."/>
            <person name="Du L."/>
            <person name="Sun Y."/>
            <person name="Zhan W."/>
            <person name="Jiang J."/>
            <person name="Wang Q."/>
            <person name="Zhang B."/>
            <person name="Ji P."/>
            <person name="Sakyi L.B."/>
            <person name="Cui X."/>
            <person name="Yuan T."/>
            <person name="Jiang B."/>
            <person name="Yang W."/>
            <person name="Lam T.T.-Y."/>
            <person name="Chang Q."/>
            <person name="Ding S."/>
            <person name="Wang X."/>
            <person name="Zhu J."/>
            <person name="Ruan X."/>
            <person name="Zhao L."/>
            <person name="Wei J."/>
            <person name="Que T."/>
            <person name="Du C."/>
            <person name="Cheng J."/>
            <person name="Dai P."/>
            <person name="Han X."/>
            <person name="Huang E."/>
            <person name="Gao Y."/>
            <person name="Liu J."/>
            <person name="Shao H."/>
            <person name="Ye R."/>
            <person name="Li L."/>
            <person name="Wei W."/>
            <person name="Wang X."/>
            <person name="Wang C."/>
            <person name="Yang T."/>
            <person name="Huo Q."/>
            <person name="Li W."/>
            <person name="Guo W."/>
            <person name="Chen H."/>
            <person name="Zhou L."/>
            <person name="Ni X."/>
            <person name="Tian J."/>
            <person name="Zhou Y."/>
            <person name="Sheng Y."/>
            <person name="Liu T."/>
            <person name="Pan Y."/>
            <person name="Xia L."/>
            <person name="Li J."/>
            <person name="Zhao F."/>
            <person name="Cao W."/>
        </authorList>
    </citation>
    <scope>NUCLEOTIDE SEQUENCE</scope>
    <source>
        <strain evidence="1">Hyas-2018</strain>
    </source>
</reference>
<dbReference type="Proteomes" id="UP000821845">
    <property type="component" value="Chromosome 1"/>
</dbReference>
<evidence type="ECO:0000313" key="2">
    <source>
        <dbReference type="Proteomes" id="UP000821845"/>
    </source>
</evidence>
<dbReference type="EMBL" id="CM023481">
    <property type="protein sequence ID" value="KAH6947492.1"/>
    <property type="molecule type" value="Genomic_DNA"/>
</dbReference>
<name>A0ACB7TIW4_HYAAI</name>
<accession>A0ACB7TIW4</accession>
<organism evidence="1 2">
    <name type="scientific">Hyalomma asiaticum</name>
    <name type="common">Tick</name>
    <dbReference type="NCBI Taxonomy" id="266040"/>
    <lineage>
        <taxon>Eukaryota</taxon>
        <taxon>Metazoa</taxon>
        <taxon>Ecdysozoa</taxon>
        <taxon>Arthropoda</taxon>
        <taxon>Chelicerata</taxon>
        <taxon>Arachnida</taxon>
        <taxon>Acari</taxon>
        <taxon>Parasitiformes</taxon>
        <taxon>Ixodida</taxon>
        <taxon>Ixodoidea</taxon>
        <taxon>Ixodidae</taxon>
        <taxon>Hyalomminae</taxon>
        <taxon>Hyalomma</taxon>
    </lineage>
</organism>
<gene>
    <name evidence="1" type="ORF">HPB50_019293</name>
</gene>